<name>A0A895YPU4_9ACTN</name>
<feature type="domain" description="CRISPR type III-associated protein" evidence="4">
    <location>
        <begin position="7"/>
        <end position="184"/>
    </location>
</feature>
<evidence type="ECO:0000313" key="5">
    <source>
        <dbReference type="EMBL" id="QSB16756.1"/>
    </source>
</evidence>
<feature type="region of interest" description="Disordered" evidence="3">
    <location>
        <begin position="12"/>
        <end position="43"/>
    </location>
</feature>
<dbReference type="RefSeq" id="WP_239678993.1">
    <property type="nucleotide sequence ID" value="NZ_CP070499.1"/>
</dbReference>
<evidence type="ECO:0000259" key="4">
    <source>
        <dbReference type="Pfam" id="PF03787"/>
    </source>
</evidence>
<proteinExistence type="predicted"/>
<dbReference type="InterPro" id="IPR007522">
    <property type="entry name" value="CRISPR-assoc_prot_TM1795"/>
</dbReference>
<evidence type="ECO:0000256" key="3">
    <source>
        <dbReference type="SAM" id="MobiDB-lite"/>
    </source>
</evidence>
<reference evidence="5" key="1">
    <citation type="submission" date="2021-02" db="EMBL/GenBank/DDBJ databases">
        <title>Natrosporangium hydrolyticum gen. nov., sp. nov, a haloalkaliphilic actinobacterium from a soda solonchak soil.</title>
        <authorList>
            <person name="Sorokin D.Y."/>
            <person name="Khijniak T.V."/>
            <person name="Zakharycheva A.P."/>
            <person name="Boueva O.V."/>
            <person name="Ariskina E.V."/>
            <person name="Hahnke R.L."/>
            <person name="Bunk B."/>
            <person name="Sproer C."/>
            <person name="Schumann P."/>
            <person name="Evtushenko L.I."/>
            <person name="Kublanov I.V."/>
        </authorList>
    </citation>
    <scope>NUCLEOTIDE SEQUENCE</scope>
    <source>
        <strain evidence="5">DSM 106523</strain>
    </source>
</reference>
<dbReference type="Proteomes" id="UP000662857">
    <property type="component" value="Chromosome"/>
</dbReference>
<gene>
    <name evidence="5" type="primary">cmr1</name>
    <name evidence="5" type="ORF">JQS43_11015</name>
</gene>
<dbReference type="EMBL" id="CP070499">
    <property type="protein sequence ID" value="QSB16756.1"/>
    <property type="molecule type" value="Genomic_DNA"/>
</dbReference>
<feature type="compositionally biased region" description="Basic and acidic residues" evidence="3">
    <location>
        <begin position="22"/>
        <end position="34"/>
    </location>
</feature>
<dbReference type="KEGG" id="nhy:JQS43_11015"/>
<comment type="subunit">
    <text evidence="2">Part of the Csm effector complex that includes Cas10, Csm2, Csm3, Csm4 and Csm5.</text>
</comment>
<dbReference type="AlphaFoldDB" id="A0A895YPU4"/>
<protein>
    <submittedName>
        <fullName evidence="5">Type III-B CRISPR module RAMP protein Cmr1</fullName>
    </submittedName>
</protein>
<evidence type="ECO:0000313" key="6">
    <source>
        <dbReference type="Proteomes" id="UP000662857"/>
    </source>
</evidence>
<organism evidence="5 6">
    <name type="scientific">Natronosporangium hydrolyticum</name>
    <dbReference type="NCBI Taxonomy" id="2811111"/>
    <lineage>
        <taxon>Bacteria</taxon>
        <taxon>Bacillati</taxon>
        <taxon>Actinomycetota</taxon>
        <taxon>Actinomycetes</taxon>
        <taxon>Micromonosporales</taxon>
        <taxon>Micromonosporaceae</taxon>
        <taxon>Natronosporangium</taxon>
    </lineage>
</organism>
<keyword evidence="1" id="KW-0051">Antiviral defense</keyword>
<sequence length="432" mass="47397">MAWTTLTLKVTTPLFNGGHQPPKSDTESKRDNARDLPPGDAGVRVSSLRGTMRYWLRAIAGGKVGNQTDVLAAVESRIFGSTKRASTVALRIPEPQRANHNRQPDWCRREGARWIGYLAGQGLSKPDGRNRSELDRAFVAPDTTFRLQLRFGPDEDAAALAVAALWSLCRYGGLGARTRRGFGGLRIVDVDGELPAPWTPEALLAAAAVPSDGLGLDEHGLPPEIAQCGVALNRIVASARPEEGASSVAFEGWRDPPTYPVFGGPSIFKAGLSERTFADWSAVLGYTGEQFRWFRATETAVAAGYDPPIKTPEWLRTIHGKDRRFGLGALGLPINFKGYTVRPVAAKAHGGKKEPLRRASPLWLRPVQDTNDQWRLLSFAFLGRFLPDEVKVEVRDRNGELEVGTADVVDRSTEWIARLERDESFVRGALPR</sequence>
<evidence type="ECO:0000256" key="2">
    <source>
        <dbReference type="ARBA" id="ARBA00093789"/>
    </source>
</evidence>
<evidence type="ECO:0000256" key="1">
    <source>
        <dbReference type="ARBA" id="ARBA00023118"/>
    </source>
</evidence>
<dbReference type="NCBIfam" id="TIGR01894">
    <property type="entry name" value="cas_TM1795_cmr1"/>
    <property type="match status" value="1"/>
</dbReference>
<keyword evidence="6" id="KW-1185">Reference proteome</keyword>
<dbReference type="GO" id="GO:0051607">
    <property type="term" value="P:defense response to virus"/>
    <property type="evidence" value="ECO:0007669"/>
    <property type="project" value="UniProtKB-KW"/>
</dbReference>
<dbReference type="InterPro" id="IPR005537">
    <property type="entry name" value="RAMP_III_fam"/>
</dbReference>
<dbReference type="Pfam" id="PF03787">
    <property type="entry name" value="RAMPs"/>
    <property type="match status" value="1"/>
</dbReference>
<accession>A0A895YPU4</accession>